<gene>
    <name evidence="2" type="ORF">MAE02_25500</name>
</gene>
<evidence type="ECO:0000259" key="1">
    <source>
        <dbReference type="Pfam" id="PF09347"/>
    </source>
</evidence>
<keyword evidence="3" id="KW-1185">Reference proteome</keyword>
<dbReference type="AlphaFoldDB" id="A0A512BSI2"/>
<comment type="caution">
    <text evidence="2">The sequence shown here is derived from an EMBL/GenBank/DDBJ whole genome shotgun (WGS) entry which is preliminary data.</text>
</comment>
<organism evidence="2 3">
    <name type="scientific">Microvirga aerophila</name>
    <dbReference type="NCBI Taxonomy" id="670291"/>
    <lineage>
        <taxon>Bacteria</taxon>
        <taxon>Pseudomonadati</taxon>
        <taxon>Pseudomonadota</taxon>
        <taxon>Alphaproteobacteria</taxon>
        <taxon>Hyphomicrobiales</taxon>
        <taxon>Methylobacteriaceae</taxon>
        <taxon>Microvirga</taxon>
    </lineage>
</organism>
<sequence>MTINCDEVIPARHGKAIRLRKGEAVAVVNTHGTQVVDTWAFCVEDPAHYMSMEHTRVENGRLMPAVGHMLFTNQREPILVLEEDRSPGIHDTIMAACDRWRYERLGCQEYHRNCADNLVEAMAELGVAVTEIPAPLNLFMNIPVGQDMSLTQGTPLGQPGDHVVLRAQRDCIVAFSACPQDITPINGRMPTDAHLRLFPLTIGADA</sequence>
<dbReference type="EMBL" id="BJYU01000031">
    <property type="protein sequence ID" value="GEO14854.1"/>
    <property type="molecule type" value="Genomic_DNA"/>
</dbReference>
<dbReference type="RefSeq" id="WP_114187181.1">
    <property type="nucleotide sequence ID" value="NZ_BJYU01000031.1"/>
</dbReference>
<evidence type="ECO:0000313" key="3">
    <source>
        <dbReference type="Proteomes" id="UP000321085"/>
    </source>
</evidence>
<dbReference type="OrthoDB" id="9800828at2"/>
<evidence type="ECO:0000313" key="2">
    <source>
        <dbReference type="EMBL" id="GEO14854.1"/>
    </source>
</evidence>
<dbReference type="PANTHER" id="PTHR31527:SF0">
    <property type="entry name" value="RE64534P"/>
    <property type="match status" value="1"/>
</dbReference>
<proteinExistence type="predicted"/>
<feature type="domain" description="DUF1989" evidence="1">
    <location>
        <begin position="7"/>
        <end position="172"/>
    </location>
</feature>
<dbReference type="Pfam" id="PF09347">
    <property type="entry name" value="DUF1989"/>
    <property type="match status" value="1"/>
</dbReference>
<dbReference type="InterPro" id="IPR018959">
    <property type="entry name" value="DUF1989"/>
</dbReference>
<name>A0A512BSI2_9HYPH</name>
<dbReference type="PANTHER" id="PTHR31527">
    <property type="entry name" value="RE64534P"/>
    <property type="match status" value="1"/>
</dbReference>
<dbReference type="Proteomes" id="UP000321085">
    <property type="component" value="Unassembled WGS sequence"/>
</dbReference>
<accession>A0A512BSI2</accession>
<protein>
    <recommendedName>
        <fullName evidence="1">DUF1989 domain-containing protein</fullName>
    </recommendedName>
</protein>
<reference evidence="2 3" key="1">
    <citation type="submission" date="2019-07" db="EMBL/GenBank/DDBJ databases">
        <title>Whole genome shotgun sequence of Microvirga aerophila NBRC 106136.</title>
        <authorList>
            <person name="Hosoyama A."/>
            <person name="Uohara A."/>
            <person name="Ohji S."/>
            <person name="Ichikawa N."/>
        </authorList>
    </citation>
    <scope>NUCLEOTIDE SEQUENCE [LARGE SCALE GENOMIC DNA]</scope>
    <source>
        <strain evidence="2 3">NBRC 106136</strain>
    </source>
</reference>